<evidence type="ECO:0000313" key="2">
    <source>
        <dbReference type="Proteomes" id="UP001430953"/>
    </source>
</evidence>
<keyword evidence="2" id="KW-1185">Reference proteome</keyword>
<reference evidence="1 2" key="1">
    <citation type="submission" date="2023-03" db="EMBL/GenBank/DDBJ databases">
        <title>High recombination rates correlate with genetic variation in Cardiocondyla obscurior ants.</title>
        <authorList>
            <person name="Errbii M."/>
        </authorList>
    </citation>
    <scope>NUCLEOTIDE SEQUENCE [LARGE SCALE GENOMIC DNA]</scope>
    <source>
        <strain evidence="1">Alpha-2009</strain>
        <tissue evidence="1">Whole body</tissue>
    </source>
</reference>
<organism evidence="1 2">
    <name type="scientific">Cardiocondyla obscurior</name>
    <dbReference type="NCBI Taxonomy" id="286306"/>
    <lineage>
        <taxon>Eukaryota</taxon>
        <taxon>Metazoa</taxon>
        <taxon>Ecdysozoa</taxon>
        <taxon>Arthropoda</taxon>
        <taxon>Hexapoda</taxon>
        <taxon>Insecta</taxon>
        <taxon>Pterygota</taxon>
        <taxon>Neoptera</taxon>
        <taxon>Endopterygota</taxon>
        <taxon>Hymenoptera</taxon>
        <taxon>Apocrita</taxon>
        <taxon>Aculeata</taxon>
        <taxon>Formicoidea</taxon>
        <taxon>Formicidae</taxon>
        <taxon>Myrmicinae</taxon>
        <taxon>Cardiocondyla</taxon>
    </lineage>
</organism>
<name>A0AAW2FRT6_9HYME</name>
<gene>
    <name evidence="1" type="ORF">PUN28_010365</name>
</gene>
<protein>
    <submittedName>
        <fullName evidence="1">Uncharacterized protein</fullName>
    </submittedName>
</protein>
<dbReference type="Proteomes" id="UP001430953">
    <property type="component" value="Unassembled WGS sequence"/>
</dbReference>
<dbReference type="AlphaFoldDB" id="A0AAW2FRT6"/>
<sequence length="83" mass="9626">MKPYGVLQKWLTHVLWDSAKEQISSAPIFLISLLKHILRSVTKVRIFMSIKLLYIKNNKNITDKNILAKPDILNKSILTKITH</sequence>
<dbReference type="EMBL" id="JADYXP020000009">
    <property type="protein sequence ID" value="KAL0117491.1"/>
    <property type="molecule type" value="Genomic_DNA"/>
</dbReference>
<evidence type="ECO:0000313" key="1">
    <source>
        <dbReference type="EMBL" id="KAL0117491.1"/>
    </source>
</evidence>
<proteinExistence type="predicted"/>
<accession>A0AAW2FRT6</accession>
<comment type="caution">
    <text evidence="1">The sequence shown here is derived from an EMBL/GenBank/DDBJ whole genome shotgun (WGS) entry which is preliminary data.</text>
</comment>